<evidence type="ECO:0000313" key="4">
    <source>
        <dbReference type="EMBL" id="KAL0481058.1"/>
    </source>
</evidence>
<dbReference type="InterPro" id="IPR013792">
    <property type="entry name" value="RNA3'P_cycl/enolpyr_Trfase_a/b"/>
</dbReference>
<dbReference type="Pfam" id="PF01137">
    <property type="entry name" value="RTC"/>
    <property type="match status" value="1"/>
</dbReference>
<feature type="binding site" evidence="2">
    <location>
        <position position="105"/>
    </location>
    <ligand>
        <name>ATP</name>
        <dbReference type="ChEBI" id="CHEBI:30616"/>
    </ligand>
</feature>
<organism evidence="4 5">
    <name type="scientific">Acrasis kona</name>
    <dbReference type="NCBI Taxonomy" id="1008807"/>
    <lineage>
        <taxon>Eukaryota</taxon>
        <taxon>Discoba</taxon>
        <taxon>Heterolobosea</taxon>
        <taxon>Tetramitia</taxon>
        <taxon>Eutetramitia</taxon>
        <taxon>Acrasidae</taxon>
        <taxon>Acrasis</taxon>
    </lineage>
</organism>
<dbReference type="PANTHER" id="PTHR11096">
    <property type="entry name" value="RNA 3' TERMINAL PHOSPHATE CYCLASE"/>
    <property type="match status" value="1"/>
</dbReference>
<dbReference type="SUPFAM" id="SSF55205">
    <property type="entry name" value="EPT/RTPC-like"/>
    <property type="match status" value="2"/>
</dbReference>
<dbReference type="PANTHER" id="PTHR11096:SF0">
    <property type="entry name" value="RNA 3'-TERMINAL PHOSPHATE CYCLASE"/>
    <property type="match status" value="1"/>
</dbReference>
<feature type="domain" description="RNA 3'-terminal phosphate cyclase" evidence="3">
    <location>
        <begin position="10"/>
        <end position="351"/>
    </location>
</feature>
<evidence type="ECO:0000313" key="5">
    <source>
        <dbReference type="Proteomes" id="UP001431209"/>
    </source>
</evidence>
<sequence length="369" mass="40258">MEPIQVDGSYGEGGGQIIRNSMSLSHITGKSIQVNNVRKGRKVPGLQPQHLMCIELISKLNPYHKIIGATKGSTEFTFIPQDTMLSSQKIVGDIRTAGSCTLLAQALLPALLFSRYEGDSRPPVVLKGGTDVSFSPPVDIFTNIFLVTLSKHFGISIDLNIEKRGFYPKGGGVINLKIPSIHLPIPSIDLVDKGTKVSEIQIDCVYTDEKSLSNADKLCKQIGRDITTSFGKNVEVIFNIKKDVTNRHSDFLIVTLAAKSDTGCLYGSDATIDLKSKKTHFDATPHSKDIVAHLLKQWTDDGCVDEYTQDQLIIFMALSKGTSRLRVGPLTDHTSTAIHFCSKMTGATFTVEKSESSFVVTCEGIGYTT</sequence>
<comment type="caution">
    <text evidence="4">The sequence shown here is derived from an EMBL/GenBank/DDBJ whole genome shotgun (WGS) entry which is preliminary data.</text>
</comment>
<reference evidence="4 5" key="1">
    <citation type="submission" date="2024-03" db="EMBL/GenBank/DDBJ databases">
        <title>The Acrasis kona genome and developmental transcriptomes reveal deep origins of eukaryotic multicellular pathways.</title>
        <authorList>
            <person name="Sheikh S."/>
            <person name="Fu C.-J."/>
            <person name="Brown M.W."/>
            <person name="Baldauf S.L."/>
        </authorList>
    </citation>
    <scope>NUCLEOTIDE SEQUENCE [LARGE SCALE GENOMIC DNA]</scope>
    <source>
        <strain evidence="4 5">ATCC MYA-3509</strain>
    </source>
</reference>
<dbReference type="InterPro" id="IPR036553">
    <property type="entry name" value="RPTC_insert"/>
</dbReference>
<feature type="binding site" evidence="2">
    <location>
        <begin position="307"/>
        <end position="311"/>
    </location>
    <ligand>
        <name>ATP</name>
        <dbReference type="ChEBI" id="CHEBI:30616"/>
    </ligand>
</feature>
<dbReference type="InterPro" id="IPR020719">
    <property type="entry name" value="RNA3'_term_phos_cycl-like_CS"/>
</dbReference>
<dbReference type="GO" id="GO:0005634">
    <property type="term" value="C:nucleus"/>
    <property type="evidence" value="ECO:0007669"/>
    <property type="project" value="TreeGrafter"/>
</dbReference>
<protein>
    <submittedName>
        <fullName evidence="4">RNA 3'-terminal phosphate cyclase</fullName>
    </submittedName>
</protein>
<dbReference type="PROSITE" id="PS01287">
    <property type="entry name" value="RTC"/>
    <property type="match status" value="1"/>
</dbReference>
<dbReference type="InterPro" id="IPR000228">
    <property type="entry name" value="RNA3'_term_phos_cyc"/>
</dbReference>
<proteinExistence type="predicted"/>
<keyword evidence="2" id="KW-0067">ATP-binding</keyword>
<dbReference type="GO" id="GO:0005524">
    <property type="term" value="F:ATP binding"/>
    <property type="evidence" value="ECO:0007669"/>
    <property type="project" value="UniProtKB-KW"/>
</dbReference>
<dbReference type="Gene3D" id="3.65.10.20">
    <property type="entry name" value="RNA 3'-terminal phosphate cyclase domain"/>
    <property type="match status" value="1"/>
</dbReference>
<dbReference type="EMBL" id="JAOPGA020000730">
    <property type="protein sequence ID" value="KAL0481058.1"/>
    <property type="molecule type" value="Genomic_DNA"/>
</dbReference>
<dbReference type="GO" id="GO:0006396">
    <property type="term" value="P:RNA processing"/>
    <property type="evidence" value="ECO:0007669"/>
    <property type="project" value="InterPro"/>
</dbReference>
<dbReference type="Proteomes" id="UP001431209">
    <property type="component" value="Unassembled WGS sequence"/>
</dbReference>
<accession>A0AAW2YW55</accession>
<name>A0AAW2YW55_9EUKA</name>
<evidence type="ECO:0000256" key="2">
    <source>
        <dbReference type="PIRSR" id="PIRSR005378-2"/>
    </source>
</evidence>
<feature type="active site" description="Tele-AMP-histidine intermediate" evidence="1">
    <location>
        <position position="333"/>
    </location>
</feature>
<dbReference type="AlphaFoldDB" id="A0AAW2YW55"/>
<gene>
    <name evidence="4" type="ORF">AKO1_012853</name>
</gene>
<evidence type="ECO:0000259" key="3">
    <source>
        <dbReference type="Pfam" id="PF01137"/>
    </source>
</evidence>
<evidence type="ECO:0000256" key="1">
    <source>
        <dbReference type="PIRSR" id="PIRSR005378-1"/>
    </source>
</evidence>
<dbReference type="GO" id="GO:0003963">
    <property type="term" value="F:RNA-3'-phosphate cyclase activity"/>
    <property type="evidence" value="ECO:0007669"/>
    <property type="project" value="TreeGrafter"/>
</dbReference>
<dbReference type="Gene3D" id="3.30.360.20">
    <property type="entry name" value="RNA 3'-terminal phosphate cyclase, insert domain"/>
    <property type="match status" value="1"/>
</dbReference>
<dbReference type="InterPro" id="IPR037136">
    <property type="entry name" value="RNA3'_phos_cyclase_dom_sf"/>
</dbReference>
<dbReference type="PIRSF" id="PIRSF005378">
    <property type="entry name" value="RNA3'_term_phos_cycl_euk"/>
    <property type="match status" value="1"/>
</dbReference>
<keyword evidence="5" id="KW-1185">Reference proteome</keyword>
<keyword evidence="2" id="KW-0547">Nucleotide-binding</keyword>
<dbReference type="InterPro" id="IPR023797">
    <property type="entry name" value="RNA3'_phos_cyclase_dom"/>
</dbReference>